<dbReference type="InterPro" id="IPR003838">
    <property type="entry name" value="ABC3_permease_C"/>
</dbReference>
<keyword evidence="4 6" id="KW-1133">Transmembrane helix</keyword>
<dbReference type="GO" id="GO:0005886">
    <property type="term" value="C:plasma membrane"/>
    <property type="evidence" value="ECO:0007669"/>
    <property type="project" value="UniProtKB-SubCell"/>
</dbReference>
<evidence type="ECO:0000256" key="1">
    <source>
        <dbReference type="ARBA" id="ARBA00004651"/>
    </source>
</evidence>
<keyword evidence="3 6" id="KW-0812">Transmembrane</keyword>
<evidence type="ECO:0000313" key="8">
    <source>
        <dbReference type="EMBL" id="RCV60163.1"/>
    </source>
</evidence>
<evidence type="ECO:0000256" key="3">
    <source>
        <dbReference type="ARBA" id="ARBA00022692"/>
    </source>
</evidence>
<evidence type="ECO:0000259" key="7">
    <source>
        <dbReference type="Pfam" id="PF02687"/>
    </source>
</evidence>
<feature type="transmembrane region" description="Helical" evidence="6">
    <location>
        <begin position="497"/>
        <end position="514"/>
    </location>
</feature>
<feature type="transmembrane region" description="Helical" evidence="6">
    <location>
        <begin position="416"/>
        <end position="434"/>
    </location>
</feature>
<keyword evidence="5 6" id="KW-0472">Membrane</keyword>
<feature type="domain" description="ABC3 transporter permease C-terminal" evidence="7">
    <location>
        <begin position="274"/>
        <end position="395"/>
    </location>
</feature>
<comment type="caution">
    <text evidence="8">The sequence shown here is derived from an EMBL/GenBank/DDBJ whole genome shotgun (WGS) entry which is preliminary data.</text>
</comment>
<comment type="subcellular location">
    <subcellularLocation>
        <location evidence="1">Cell membrane</location>
        <topology evidence="1">Multi-pass membrane protein</topology>
    </subcellularLocation>
</comment>
<dbReference type="AlphaFoldDB" id="A0A368T803"/>
<dbReference type="InterPro" id="IPR038766">
    <property type="entry name" value="Membrane_comp_ABC_pdt"/>
</dbReference>
<reference evidence="8 9" key="1">
    <citation type="submission" date="2018-04" db="EMBL/GenBank/DDBJ databases">
        <title>Novel actinobacteria from marine sediment.</title>
        <authorList>
            <person name="Ng Z.Y."/>
            <person name="Tan G.Y.A."/>
        </authorList>
    </citation>
    <scope>NUCLEOTIDE SEQUENCE [LARGE SCALE GENOMIC DNA]</scope>
    <source>
        <strain evidence="8 9">TPS81</strain>
    </source>
</reference>
<feature type="transmembrane region" description="Helical" evidence="6">
    <location>
        <begin position="323"/>
        <end position="349"/>
    </location>
</feature>
<evidence type="ECO:0000256" key="5">
    <source>
        <dbReference type="ARBA" id="ARBA00023136"/>
    </source>
</evidence>
<gene>
    <name evidence="8" type="ORF">DEF24_07820</name>
</gene>
<dbReference type="RefSeq" id="WP_114398333.1">
    <property type="nucleotide sequence ID" value="NZ_QEIM01000068.1"/>
</dbReference>
<feature type="transmembrane region" description="Helical" evidence="6">
    <location>
        <begin position="816"/>
        <end position="835"/>
    </location>
</feature>
<dbReference type="PANTHER" id="PTHR30287:SF1">
    <property type="entry name" value="INNER MEMBRANE PROTEIN"/>
    <property type="match status" value="1"/>
</dbReference>
<keyword evidence="2" id="KW-1003">Cell membrane</keyword>
<proteinExistence type="predicted"/>
<dbReference type="Pfam" id="PF02687">
    <property type="entry name" value="FtsX"/>
    <property type="match status" value="2"/>
</dbReference>
<evidence type="ECO:0000256" key="6">
    <source>
        <dbReference type="SAM" id="Phobius"/>
    </source>
</evidence>
<organism evidence="8 9">
    <name type="scientific">Marinitenerispora sediminis</name>
    <dbReference type="NCBI Taxonomy" id="1931232"/>
    <lineage>
        <taxon>Bacteria</taxon>
        <taxon>Bacillati</taxon>
        <taxon>Actinomycetota</taxon>
        <taxon>Actinomycetes</taxon>
        <taxon>Streptosporangiales</taxon>
        <taxon>Nocardiopsidaceae</taxon>
        <taxon>Marinitenerispora</taxon>
    </lineage>
</organism>
<dbReference type="Proteomes" id="UP000253318">
    <property type="component" value="Unassembled WGS sequence"/>
</dbReference>
<evidence type="ECO:0000313" key="9">
    <source>
        <dbReference type="Proteomes" id="UP000253318"/>
    </source>
</evidence>
<name>A0A368T803_9ACTN</name>
<sequence>MFAIAWKTLRARRAAFAGAFTALFCGAAVITASGILLESGVRSTVPPERYAGADVMVGGNQTLRIPGGDLTVAERLPERVTLPSEVRDAVAAVPGVRAAVGDYDVPVAIAPVEGDAVVPAAPRVTAAHGWDSAVLGPFSPDEGRAPESDSEVVLDAALAAAVGVSPGDEVRIVAAAAPAVYRVAGTVTAPPGAPLERSHTVFLTPAEAARLSGHPGRFDAVGVLAEDGADPGALARSIEDAVPEVTTYTGTAAGRLEFADVAASRSLLTLVAASFGGMAMLVSLFVVAITLALSVHQRRREFAVLRAIGSTPRQIRRLVVGEALLVAAFGGVLGCLPGIVLADVLRGLFARIGVVPDDLPLAVGPLPPLVAVLLVAGTAALGGLATAHRPARISPVEALREAAVDGGEPPRWRRTAGAVCLGAGAVAALTPLYVRGEVGAAGTGSAALLMVIGLALLGPVVPRRLVRLLGAPLRGGRVTGFLAAANSEAGARRTGSALVPLVLAIGFTVTLVYTQSTLAAAAVAQTREGLAADLVLADTGSGGVAAEVVEEVRSTPGVAVVTSVTPTTVFVPFTVFEDRDLAALPARGVDPDGLAATVDLGIADGDIAELRGDAVAMERSQAELLGRGVGDTVEMYLGDGTPVELTLVATYERGIGFGTVTLPREVLEGRTTALPGRLLVRTAEDADPAAVAAALDALGERHPTLSLVDRDGFASGARAEAALAGWVNLVGLAVILGYIAIAVVNTLVMATAGRSREFALLRLVGMSRWQVLRVAGWEALLLVGAAALLGTAVAVLPLAALGTGLLGVPLPAGPPLVYPAVVAGAALLGVLSVLVPTWACLRGRPVEAVGVRE</sequence>
<dbReference type="PANTHER" id="PTHR30287">
    <property type="entry name" value="MEMBRANE COMPONENT OF PREDICTED ABC SUPERFAMILY METABOLITE UPTAKE TRANSPORTER"/>
    <property type="match status" value="1"/>
</dbReference>
<evidence type="ECO:0000256" key="4">
    <source>
        <dbReference type="ARBA" id="ARBA00022989"/>
    </source>
</evidence>
<accession>A0A368T803</accession>
<feature type="transmembrane region" description="Helical" evidence="6">
    <location>
        <begin position="726"/>
        <end position="750"/>
    </location>
</feature>
<evidence type="ECO:0000256" key="2">
    <source>
        <dbReference type="ARBA" id="ARBA00022475"/>
    </source>
</evidence>
<feature type="transmembrane region" description="Helical" evidence="6">
    <location>
        <begin position="771"/>
        <end position="796"/>
    </location>
</feature>
<feature type="transmembrane region" description="Helical" evidence="6">
    <location>
        <begin position="440"/>
        <end position="461"/>
    </location>
</feature>
<keyword evidence="9" id="KW-1185">Reference proteome</keyword>
<feature type="transmembrane region" description="Helical" evidence="6">
    <location>
        <begin position="369"/>
        <end position="387"/>
    </location>
</feature>
<protein>
    <submittedName>
        <fullName evidence="8">ABC transporter permease</fullName>
    </submittedName>
</protein>
<dbReference type="OrthoDB" id="3223244at2"/>
<dbReference type="EMBL" id="QEIN01000045">
    <property type="protein sequence ID" value="RCV60163.1"/>
    <property type="molecule type" value="Genomic_DNA"/>
</dbReference>
<feature type="transmembrane region" description="Helical" evidence="6">
    <location>
        <begin position="267"/>
        <end position="293"/>
    </location>
</feature>
<feature type="domain" description="ABC3 transporter permease C-terminal" evidence="7">
    <location>
        <begin position="732"/>
        <end position="841"/>
    </location>
</feature>